<keyword evidence="11" id="KW-1185">Reference proteome</keyword>
<evidence type="ECO:0000256" key="3">
    <source>
        <dbReference type="ARBA" id="ARBA00022840"/>
    </source>
</evidence>
<dbReference type="Gene3D" id="2.40.50.140">
    <property type="entry name" value="Nucleic acid-binding proteins"/>
    <property type="match status" value="1"/>
</dbReference>
<feature type="region of interest" description="Disordered" evidence="7">
    <location>
        <begin position="1000"/>
        <end position="1040"/>
    </location>
</feature>
<dbReference type="Pfam" id="PF00076">
    <property type="entry name" value="RRM_1"/>
    <property type="match status" value="1"/>
</dbReference>
<dbReference type="InterPro" id="IPR045864">
    <property type="entry name" value="aa-tRNA-synth_II/BPL/LPL"/>
</dbReference>
<feature type="compositionally biased region" description="Basic residues" evidence="7">
    <location>
        <begin position="452"/>
        <end position="479"/>
    </location>
</feature>
<feature type="compositionally biased region" description="Polar residues" evidence="7">
    <location>
        <begin position="186"/>
        <end position="213"/>
    </location>
</feature>
<sequence>MLKPFQIRDLHGSPTQEDAYNSLDCLPQGHYGQSTSGRSGIVQLSASDYDEIALSHPRARLTYVDDDDGEIITVGSSLELSQRLDEPIYDMSTQSNPTQESTIPETMHIFDIRRSNSVTELWKRFEYKSACRETEDTKNVVESTADKSTSLLQDSKESNTGLPTNDGSESLLAAFETEMAKILSASETGSTNHAEDIPSSTEVPNQSASSGRRTNPAVALAEAVHHLINGAETIGSEVSSRLPELERQLEHHLQNAQRVLPENVGSTVQAALASLDAQMRNLTNALNNASSASHRRTSNVFRGEIPTPAEAVDSLYTMASELGQMGHTLYSAFETEFGPRTGARDANQPLNEGLQNPAPAAEAAANRDSSGEDSVSSTKAQKETKVTLAAEETDTTSRGQGSEAREEPRPFTSGTEEPGPAQCVLSQQDEPSELPESVPHDAPTFDLPYRPRSWRRFPHPPHYRSHHHHHPHPHPHSRPHPPPPPPHRHHDSHPTPLPPHHPYHHHHHQPHPFPPPPPPHQHHHIPPPPPHPPHPFHPSPIPRPPWRAHAPFPPSFSPHPRAHNHGSWHPAWPFFRPHQEHHSEAPTAATDQVPEAGASALHTANAVLFIGNVGFNVSEKTIRDVFAAKGFLVDVHLPLDAETRKHAGFGYLHFPSIHAARAALEALQGTHIDGHSINLELSDHSPITSLHPSQLPEWGRARRPSELHRSANPSSGTNLERHEVGQDDKNEESITAREKRPIPLSVADLCSSDKGTDQETKGKKVLSTTPDDFPHLTRDLEQRRFPPMSQIDAHALAHHRRDPDTPMLGASAPECHASHENDVAGGLYQLQSTPGSFPDDDSDETRSGPFQQPAQISGTGHDDHCKPRRSKSMRYLNRNGDRSSSRALRRRATERQSLRHGSQNSVGGFHDEGCAYDNYSNTFGHSRPRSPPLSQEEISVSDDNEQQPDPRQSAIDDCVVSLIGLGYENTLEGGIQRIAVYAAAADGKISDAIEMIEEERKAASADDRGDRDSAVRKQQHSVRADVRGEDTVSATPASPRNFSSSLVRTMRTWQRTFATSVARLNSIATGRSGGTTLLRCSEVLRKSQAGSSSYENQEIKINGFVRSVRKQKRFAFAEITDGSTIEPLQAFLKPAQAAELSTGTAVEISGLWKACPPGKEQSHELQTTEVKIVGQAEPETYPIQKKYHSPDFLRSIPHLRLRTPFNSVLSRFRSECLYQLGNVFRNAPNGGYVQVQPPLITSSDCEGAGETFTVLPRETIMDPKSEGNHFFRAPKYLTVSSQLHLEAYAAELGNVWAISPTFRAEKSDTPRHLSEFYMLEAEMNFMDDLDSLTDAVEYIVRDLTRRLYESPVGQEILAAKRSGETGQDDHEDGSVPNLRQRWLGLMEGPRWRRITYTQAMEMLAAAVARGDVSFEYAPTWTGGLQLEHEKYIVDVINQGQPVFVTDYPKAIKPFYMAPSQLDPGKEEDVHAPGETVACFDLLLPEVSEVAGGSLREHRLPNIIQNMRDHGLIKKRSDSGSAGAGETSTSETAPEQPLYPHLQPHEDLGHLQWYADLRRWGSAPHGGFGLGFDRFLSYLAGVSSVRDVVAFPRYFGRADC</sequence>
<dbReference type="GO" id="GO:0003723">
    <property type="term" value="F:RNA binding"/>
    <property type="evidence" value="ECO:0007669"/>
    <property type="project" value="UniProtKB-UniRule"/>
</dbReference>
<evidence type="ECO:0000313" key="10">
    <source>
        <dbReference type="EMBL" id="RLL99887.1"/>
    </source>
</evidence>
<evidence type="ECO:0000259" key="8">
    <source>
        <dbReference type="PROSITE" id="PS50102"/>
    </source>
</evidence>
<dbReference type="InterPro" id="IPR002312">
    <property type="entry name" value="Asp/Asn-tRNA-synth_IIb"/>
</dbReference>
<name>A0A397I184_9EURO</name>
<feature type="compositionally biased region" description="Pro residues" evidence="7">
    <location>
        <begin position="526"/>
        <end position="557"/>
    </location>
</feature>
<dbReference type="GO" id="GO:0006421">
    <property type="term" value="P:asparaginyl-tRNA aminoacylation"/>
    <property type="evidence" value="ECO:0007669"/>
    <property type="project" value="TreeGrafter"/>
</dbReference>
<dbReference type="InterPro" id="IPR012340">
    <property type="entry name" value="NA-bd_OB-fold"/>
</dbReference>
<keyword evidence="5" id="KW-0030">Aminoacyl-tRNA synthetase</keyword>
<dbReference type="SUPFAM" id="SSF55681">
    <property type="entry name" value="Class II aaRS and biotin synthetases"/>
    <property type="match status" value="1"/>
</dbReference>
<keyword evidence="4" id="KW-0648">Protein biosynthesis</keyword>
<evidence type="ECO:0000256" key="4">
    <source>
        <dbReference type="ARBA" id="ARBA00022917"/>
    </source>
</evidence>
<feature type="compositionally biased region" description="Basic and acidic residues" evidence="7">
    <location>
        <begin position="1000"/>
        <end position="1015"/>
    </location>
</feature>
<keyword evidence="1" id="KW-0436">Ligase</keyword>
<evidence type="ECO:0008006" key="12">
    <source>
        <dbReference type="Google" id="ProtNLM"/>
    </source>
</evidence>
<feature type="compositionally biased region" description="Polar residues" evidence="7">
    <location>
        <begin position="140"/>
        <end position="168"/>
    </location>
</feature>
<evidence type="ECO:0000256" key="5">
    <source>
        <dbReference type="ARBA" id="ARBA00023146"/>
    </source>
</evidence>
<dbReference type="InterPro" id="IPR000504">
    <property type="entry name" value="RRM_dom"/>
</dbReference>
<keyword evidence="6" id="KW-0694">RNA-binding</keyword>
<gene>
    <name evidence="10" type="ORF">CFD26_104209</name>
</gene>
<feature type="domain" description="RRM" evidence="8">
    <location>
        <begin position="606"/>
        <end position="684"/>
    </location>
</feature>
<accession>A0A397I184</accession>
<feature type="region of interest" description="Disordered" evidence="7">
    <location>
        <begin position="1513"/>
        <end position="1541"/>
    </location>
</feature>
<keyword evidence="3" id="KW-0067">ATP-binding</keyword>
<feature type="compositionally biased region" description="Basic residues" evidence="7">
    <location>
        <begin position="501"/>
        <end position="510"/>
    </location>
</feature>
<feature type="compositionally biased region" description="Basic and acidic residues" evidence="7">
    <location>
        <begin position="1"/>
        <end position="11"/>
    </location>
</feature>
<evidence type="ECO:0000256" key="7">
    <source>
        <dbReference type="SAM" id="MobiDB-lite"/>
    </source>
</evidence>
<evidence type="ECO:0000256" key="2">
    <source>
        <dbReference type="ARBA" id="ARBA00022741"/>
    </source>
</evidence>
<feature type="compositionally biased region" description="Polar residues" evidence="7">
    <location>
        <begin position="848"/>
        <end position="858"/>
    </location>
</feature>
<dbReference type="PANTHER" id="PTHR22594">
    <property type="entry name" value="ASPARTYL/LYSYL-TRNA SYNTHETASE"/>
    <property type="match status" value="1"/>
</dbReference>
<dbReference type="PRINTS" id="PR01042">
    <property type="entry name" value="TRNASYNTHASP"/>
</dbReference>
<evidence type="ECO:0000256" key="6">
    <source>
        <dbReference type="PROSITE-ProRule" id="PRU00176"/>
    </source>
</evidence>
<dbReference type="CDD" id="cd04318">
    <property type="entry name" value="EcAsnRS_like_N"/>
    <property type="match status" value="1"/>
</dbReference>
<dbReference type="STRING" id="1245748.A0A397I184"/>
<proteinExistence type="predicted"/>
<dbReference type="InterPro" id="IPR004364">
    <property type="entry name" value="Aa-tRNA-synt_II"/>
</dbReference>
<protein>
    <recommendedName>
        <fullName evidence="12">Asparagine--tRNA ligase</fullName>
    </recommendedName>
</protein>
<feature type="region of interest" description="Disordered" evidence="7">
    <location>
        <begin position="339"/>
        <end position="593"/>
    </location>
</feature>
<feature type="region of interest" description="Disordered" evidence="7">
    <location>
        <begin position="1"/>
        <end position="22"/>
    </location>
</feature>
<dbReference type="PROSITE" id="PS50102">
    <property type="entry name" value="RRM"/>
    <property type="match status" value="1"/>
</dbReference>
<dbReference type="PROSITE" id="PS50862">
    <property type="entry name" value="AA_TRNA_LIGASE_II"/>
    <property type="match status" value="1"/>
</dbReference>
<dbReference type="GO" id="GO:0005524">
    <property type="term" value="F:ATP binding"/>
    <property type="evidence" value="ECO:0007669"/>
    <property type="project" value="UniProtKB-KW"/>
</dbReference>
<dbReference type="InterPro" id="IPR012677">
    <property type="entry name" value="Nucleotide-bd_a/b_plait_sf"/>
</dbReference>
<feature type="domain" description="Aminoacyl-transfer RNA synthetases class-II family profile" evidence="9">
    <location>
        <begin position="1222"/>
        <end position="1591"/>
    </location>
</feature>
<reference evidence="10 11" key="1">
    <citation type="submission" date="2018-08" db="EMBL/GenBank/DDBJ databases">
        <title>Draft genome sequences of two Aspergillus turcosus clinical strains isolated from bronchoalveolar lavage fluid: one azole-susceptible and the other azole-resistant.</title>
        <authorList>
            <person name="Parent-Michaud M."/>
            <person name="Dufresne P.J."/>
            <person name="Fournier E."/>
            <person name="Martineau C."/>
            <person name="Moreira S."/>
            <person name="Perkins V."/>
            <person name="De Repentigny L."/>
            <person name="Dufresne S.F."/>
        </authorList>
    </citation>
    <scope>NUCLEOTIDE SEQUENCE [LARGE SCALE GENOMIC DNA]</scope>
    <source>
        <strain evidence="10">HMR AF 1038</strain>
    </source>
</reference>
<keyword evidence="2" id="KW-0547">Nucleotide-binding</keyword>
<feature type="compositionally biased region" description="Basic and acidic residues" evidence="7">
    <location>
        <begin position="699"/>
        <end position="709"/>
    </location>
</feature>
<dbReference type="OrthoDB" id="43906at2759"/>
<organism evidence="10 11">
    <name type="scientific">Aspergillus turcosus</name>
    <dbReference type="NCBI Taxonomy" id="1245748"/>
    <lineage>
        <taxon>Eukaryota</taxon>
        <taxon>Fungi</taxon>
        <taxon>Dikarya</taxon>
        <taxon>Ascomycota</taxon>
        <taxon>Pezizomycotina</taxon>
        <taxon>Eurotiomycetes</taxon>
        <taxon>Eurotiomycetidae</taxon>
        <taxon>Eurotiales</taxon>
        <taxon>Aspergillaceae</taxon>
        <taxon>Aspergillus</taxon>
        <taxon>Aspergillus subgen. Fumigati</taxon>
    </lineage>
</organism>
<dbReference type="Pfam" id="PF00152">
    <property type="entry name" value="tRNA-synt_2"/>
    <property type="match status" value="1"/>
</dbReference>
<evidence type="ECO:0000259" key="9">
    <source>
        <dbReference type="PROSITE" id="PS50862"/>
    </source>
</evidence>
<dbReference type="InterPro" id="IPR035979">
    <property type="entry name" value="RBD_domain_sf"/>
</dbReference>
<feature type="region of interest" description="Disordered" evidence="7">
    <location>
        <begin position="133"/>
        <end position="168"/>
    </location>
</feature>
<evidence type="ECO:0000313" key="11">
    <source>
        <dbReference type="Proteomes" id="UP000215289"/>
    </source>
</evidence>
<dbReference type="Gene3D" id="3.30.70.330">
    <property type="match status" value="1"/>
</dbReference>
<dbReference type="Proteomes" id="UP000215289">
    <property type="component" value="Unassembled WGS sequence"/>
</dbReference>
<evidence type="ECO:0000256" key="1">
    <source>
        <dbReference type="ARBA" id="ARBA00022598"/>
    </source>
</evidence>
<feature type="compositionally biased region" description="Basic and acidic residues" evidence="7">
    <location>
        <begin position="719"/>
        <end position="741"/>
    </location>
</feature>
<comment type="caution">
    <text evidence="10">The sequence shown here is derived from an EMBL/GenBank/DDBJ whole genome shotgun (WGS) entry which is preliminary data.</text>
</comment>
<dbReference type="Gene3D" id="3.30.930.10">
    <property type="entry name" value="Bira Bifunctional Protein, Domain 2"/>
    <property type="match status" value="1"/>
</dbReference>
<dbReference type="SMART" id="SM00360">
    <property type="entry name" value="RRM"/>
    <property type="match status" value="1"/>
</dbReference>
<dbReference type="InterPro" id="IPR006195">
    <property type="entry name" value="aa-tRNA-synth_II"/>
</dbReference>
<dbReference type="GO" id="GO:0005739">
    <property type="term" value="C:mitochondrion"/>
    <property type="evidence" value="ECO:0007669"/>
    <property type="project" value="TreeGrafter"/>
</dbReference>
<dbReference type="GO" id="GO:0004816">
    <property type="term" value="F:asparagine-tRNA ligase activity"/>
    <property type="evidence" value="ECO:0007669"/>
    <property type="project" value="TreeGrafter"/>
</dbReference>
<dbReference type="SUPFAM" id="SSF54928">
    <property type="entry name" value="RNA-binding domain, RBD"/>
    <property type="match status" value="1"/>
</dbReference>
<feature type="region of interest" description="Disordered" evidence="7">
    <location>
        <begin position="186"/>
        <end position="216"/>
    </location>
</feature>
<feature type="region of interest" description="Disordered" evidence="7">
    <location>
        <begin position="683"/>
        <end position="775"/>
    </location>
</feature>
<dbReference type="EMBL" id="NIDN02000023">
    <property type="protein sequence ID" value="RLL99887.1"/>
    <property type="molecule type" value="Genomic_DNA"/>
</dbReference>
<dbReference type="PANTHER" id="PTHR22594:SF34">
    <property type="entry name" value="ASPARAGINE--TRNA LIGASE, MITOCHONDRIAL-RELATED"/>
    <property type="match status" value="1"/>
</dbReference>
<feature type="region of interest" description="Disordered" evidence="7">
    <location>
        <begin position="828"/>
        <end position="953"/>
    </location>
</feature>
<feature type="compositionally biased region" description="Low complexity" evidence="7">
    <location>
        <begin position="1518"/>
        <end position="1532"/>
    </location>
</feature>
<dbReference type="SUPFAM" id="SSF50249">
    <property type="entry name" value="Nucleic acid-binding proteins"/>
    <property type="match status" value="1"/>
</dbReference>